<proteinExistence type="predicted"/>
<protein>
    <submittedName>
        <fullName evidence="1">Uncharacterized protein</fullName>
    </submittedName>
</protein>
<organism evidence="1 2">
    <name type="scientific">Vigna unguiculata</name>
    <name type="common">Cowpea</name>
    <dbReference type="NCBI Taxonomy" id="3917"/>
    <lineage>
        <taxon>Eukaryota</taxon>
        <taxon>Viridiplantae</taxon>
        <taxon>Streptophyta</taxon>
        <taxon>Embryophyta</taxon>
        <taxon>Tracheophyta</taxon>
        <taxon>Spermatophyta</taxon>
        <taxon>Magnoliopsida</taxon>
        <taxon>eudicotyledons</taxon>
        <taxon>Gunneridae</taxon>
        <taxon>Pentapetalae</taxon>
        <taxon>rosids</taxon>
        <taxon>fabids</taxon>
        <taxon>Fabales</taxon>
        <taxon>Fabaceae</taxon>
        <taxon>Papilionoideae</taxon>
        <taxon>50 kb inversion clade</taxon>
        <taxon>NPAAA clade</taxon>
        <taxon>indigoferoid/millettioid clade</taxon>
        <taxon>Phaseoleae</taxon>
        <taxon>Vigna</taxon>
    </lineage>
</organism>
<evidence type="ECO:0000313" key="1">
    <source>
        <dbReference type="EMBL" id="QCD89308.1"/>
    </source>
</evidence>
<evidence type="ECO:0000313" key="2">
    <source>
        <dbReference type="Proteomes" id="UP000501690"/>
    </source>
</evidence>
<gene>
    <name evidence="1" type="ORF">DEO72_LG4g252</name>
</gene>
<accession>A0A4D6LLH6</accession>
<dbReference type="EMBL" id="CP039348">
    <property type="protein sequence ID" value="QCD89308.1"/>
    <property type="molecule type" value="Genomic_DNA"/>
</dbReference>
<dbReference type="Proteomes" id="UP000501690">
    <property type="component" value="Linkage Group LG4"/>
</dbReference>
<dbReference type="AlphaFoldDB" id="A0A4D6LLH6"/>
<sequence>METVTEVPEDPPKEMAEGVNRGIVSLERVNAIDRVCTAKRGRPRSSFICICVISLSCIIPMETVTEVPEDPPKEMAEGVNRGIVSLERVNAIDRLHVRLLLDYFTMGVLRELNVAPMQLHLNSWAYMQAFCVLC</sequence>
<reference evidence="1 2" key="1">
    <citation type="submission" date="2019-04" db="EMBL/GenBank/DDBJ databases">
        <title>An improved genome assembly and genetic linkage map for asparagus bean, Vigna unguiculata ssp. sesquipedialis.</title>
        <authorList>
            <person name="Xia Q."/>
            <person name="Zhang R."/>
            <person name="Dong Y."/>
        </authorList>
    </citation>
    <scope>NUCLEOTIDE SEQUENCE [LARGE SCALE GENOMIC DNA]</scope>
    <source>
        <tissue evidence="1">Leaf</tissue>
    </source>
</reference>
<name>A0A4D6LLH6_VIGUN</name>
<keyword evidence="2" id="KW-1185">Reference proteome</keyword>